<dbReference type="InterPro" id="IPR036280">
    <property type="entry name" value="Multihaem_cyt_sf"/>
</dbReference>
<comment type="caution">
    <text evidence="2">The sequence shown here is derived from an EMBL/GenBank/DDBJ whole genome shotgun (WGS) entry which is preliminary data.</text>
</comment>
<protein>
    <submittedName>
        <fullName evidence="2">Cytochrome C</fullName>
    </submittedName>
</protein>
<proteinExistence type="predicted"/>
<reference evidence="2 3" key="1">
    <citation type="journal article" date="2018" name="ISME J.">
        <title>Endosymbiont genomes yield clues of tubeworm success.</title>
        <authorList>
            <person name="Li Y."/>
            <person name="Liles M.R."/>
            <person name="Halanych K.M."/>
        </authorList>
    </citation>
    <scope>NUCLEOTIDE SEQUENCE [LARGE SCALE GENOMIC DNA]</scope>
    <source>
        <strain evidence="2">A1422</strain>
    </source>
</reference>
<dbReference type="Proteomes" id="UP000255508">
    <property type="component" value="Unassembled WGS sequence"/>
</dbReference>
<evidence type="ECO:0000313" key="2">
    <source>
        <dbReference type="EMBL" id="RDH88949.1"/>
    </source>
</evidence>
<dbReference type="InterPro" id="IPR051829">
    <property type="entry name" value="Multiheme_Cytochr_ET"/>
</dbReference>
<dbReference type="Gene3D" id="3.90.10.10">
    <property type="entry name" value="Cytochrome C3"/>
    <property type="match status" value="6"/>
</dbReference>
<gene>
    <name evidence="2" type="ORF">DIZ79_13885</name>
</gene>
<name>A0A370DWM1_9GAMM</name>
<organism evidence="2 3">
    <name type="scientific">endosymbiont of Lamellibrachia luymesi</name>
    <dbReference type="NCBI Taxonomy" id="2200907"/>
    <lineage>
        <taxon>Bacteria</taxon>
        <taxon>Pseudomonadati</taxon>
        <taxon>Pseudomonadota</taxon>
        <taxon>Gammaproteobacteria</taxon>
        <taxon>sulfur-oxidizing symbionts</taxon>
    </lineage>
</organism>
<dbReference type="PANTHER" id="PTHR35038">
    <property type="entry name" value="DISSIMILATORY SULFITE REDUCTASE SIRA"/>
    <property type="match status" value="1"/>
</dbReference>
<sequence>MFAFAPNTTVQAFGVFDRLLMPGDVIEGHAAFEDECEKCHEKLEQKRQSQLCLGCHDHANIASDIKLKEGYHGRKAQPDKVACKHCHTDHKGRGARVVLFDEGSFLHEAADFKLKGLHKQVPCNSCHEQGKKYFVEFFLCVDCHKEADPHRGGLGEKCDKCHVERGWKHFDFDHNKDTEYKLEGKHQDLKCKLCHPSERYKKTPKECHLCHQINDIHGGQFGEKCKECHTTEKWNEVRFDHDRDTKYKLQNRHRKLACNSCHKEPMYKKKLEKDCYTCHRLDDVHRGVNGKECQNCHSTKGWAEVGFDHAKDTKFILDGRHTKLPCEACHTAAQKEKQKLESTCIACHADDDVHKEQQGKACVRCHNTDGWDAKVFFDHDLTRFPLIGQHNALACEECHLSSEYKDEKTECVACHSGDDSHDGRLSEQCETCHSPNGWTIWMFDHNAQTEFKLEGSHEGLNCHACHREKVSDKKLGQDCYTCHRQQDKHRGAYGRKCKRCHNSNSFSEVKMK</sequence>
<dbReference type="SUPFAM" id="SSF48695">
    <property type="entry name" value="Multiheme cytochromes"/>
    <property type="match status" value="2"/>
</dbReference>
<evidence type="ECO:0000313" key="3">
    <source>
        <dbReference type="Proteomes" id="UP000255508"/>
    </source>
</evidence>
<evidence type="ECO:0000256" key="1">
    <source>
        <dbReference type="ARBA" id="ARBA00022729"/>
    </source>
</evidence>
<keyword evidence="1" id="KW-0732">Signal</keyword>
<accession>A0A370DWM1</accession>
<dbReference type="EMBL" id="QFXD01000241">
    <property type="protein sequence ID" value="RDH88949.1"/>
    <property type="molecule type" value="Genomic_DNA"/>
</dbReference>
<dbReference type="AlphaFoldDB" id="A0A370DWM1"/>